<gene>
    <name evidence="3" type="ORF">RSOL_161390</name>
</gene>
<comment type="caution">
    <text evidence="3">The sequence shown here is derived from an EMBL/GenBank/DDBJ whole genome shotgun (WGS) entry which is preliminary data.</text>
</comment>
<keyword evidence="3" id="KW-0808">Transferase</keyword>
<dbReference type="GO" id="GO:0005524">
    <property type="term" value="F:ATP binding"/>
    <property type="evidence" value="ECO:0007669"/>
    <property type="project" value="InterPro"/>
</dbReference>
<feature type="compositionally biased region" description="Basic and acidic residues" evidence="1">
    <location>
        <begin position="177"/>
        <end position="196"/>
    </location>
</feature>
<reference evidence="4" key="1">
    <citation type="journal article" date="2014" name="Genome Announc.">
        <title>Draft genome sequence of the plant-pathogenic soil fungus Rhizoctonia solani anastomosis group 3 strain Rhs1AP.</title>
        <authorList>
            <person name="Cubeta M.A."/>
            <person name="Thomas E."/>
            <person name="Dean R.A."/>
            <person name="Jabaji S."/>
            <person name="Neate S.M."/>
            <person name="Tavantzis S."/>
            <person name="Toda T."/>
            <person name="Vilgalys R."/>
            <person name="Bharathan N."/>
            <person name="Fedorova-Abrams N."/>
            <person name="Pakala S.B."/>
            <person name="Pakala S.M."/>
            <person name="Zafar N."/>
            <person name="Joardar V."/>
            <person name="Losada L."/>
            <person name="Nierman W.C."/>
        </authorList>
    </citation>
    <scope>NUCLEOTIDE SEQUENCE [LARGE SCALE GENOMIC DNA]</scope>
    <source>
        <strain evidence="4">AG-3</strain>
    </source>
</reference>
<dbReference type="InterPro" id="IPR011009">
    <property type="entry name" value="Kinase-like_dom_sf"/>
</dbReference>
<evidence type="ECO:0000313" key="4">
    <source>
        <dbReference type="Proteomes" id="UP000030108"/>
    </source>
</evidence>
<organism evidence="3 4">
    <name type="scientific">Rhizoctonia solani AG-3 Rhs1AP</name>
    <dbReference type="NCBI Taxonomy" id="1086054"/>
    <lineage>
        <taxon>Eukaryota</taxon>
        <taxon>Fungi</taxon>
        <taxon>Dikarya</taxon>
        <taxon>Basidiomycota</taxon>
        <taxon>Agaricomycotina</taxon>
        <taxon>Agaricomycetes</taxon>
        <taxon>Cantharellales</taxon>
        <taxon>Ceratobasidiaceae</taxon>
        <taxon>Rhizoctonia</taxon>
    </lineage>
</organism>
<dbReference type="PROSITE" id="PS50011">
    <property type="entry name" value="PROTEIN_KINASE_DOM"/>
    <property type="match status" value="1"/>
</dbReference>
<dbReference type="SUPFAM" id="SSF56112">
    <property type="entry name" value="Protein kinase-like (PK-like)"/>
    <property type="match status" value="1"/>
</dbReference>
<dbReference type="Proteomes" id="UP000030108">
    <property type="component" value="Unassembled WGS sequence"/>
</dbReference>
<dbReference type="OrthoDB" id="4062651at2759"/>
<evidence type="ECO:0000256" key="1">
    <source>
        <dbReference type="SAM" id="MobiDB-lite"/>
    </source>
</evidence>
<name>X8J2C1_9AGAM</name>
<dbReference type="AlphaFoldDB" id="X8J2C1"/>
<protein>
    <submittedName>
        <fullName evidence="3">Tyrosine kinase catalytic domain protein</fullName>
    </submittedName>
</protein>
<dbReference type="EMBL" id="JATN01000322">
    <property type="protein sequence ID" value="EUC56130.1"/>
    <property type="molecule type" value="Genomic_DNA"/>
</dbReference>
<keyword evidence="3" id="KW-0418">Kinase</keyword>
<dbReference type="Gene3D" id="1.10.510.10">
    <property type="entry name" value="Transferase(Phosphotransferase) domain 1"/>
    <property type="match status" value="1"/>
</dbReference>
<dbReference type="InterPro" id="IPR051681">
    <property type="entry name" value="Ser/Thr_Kinases-Pseudokinases"/>
</dbReference>
<evidence type="ECO:0000313" key="3">
    <source>
        <dbReference type="EMBL" id="EUC56130.1"/>
    </source>
</evidence>
<proteinExistence type="predicted"/>
<dbReference type="GO" id="GO:0004674">
    <property type="term" value="F:protein serine/threonine kinase activity"/>
    <property type="evidence" value="ECO:0007669"/>
    <property type="project" value="TreeGrafter"/>
</dbReference>
<dbReference type="InterPro" id="IPR001245">
    <property type="entry name" value="Ser-Thr/Tyr_kinase_cat_dom"/>
</dbReference>
<dbReference type="Pfam" id="PF07714">
    <property type="entry name" value="PK_Tyr_Ser-Thr"/>
    <property type="match status" value="1"/>
</dbReference>
<accession>X8J2C1</accession>
<dbReference type="InterPro" id="IPR000719">
    <property type="entry name" value="Prot_kinase_dom"/>
</dbReference>
<sequence>MSLFLQPQLSHSLQSIAICEGLAYLHEIDIANVLIAQDGRPMLADFGNASLDISNPTLGFTQNNTKPSFSLRWTAPEMFDEEGSPTMAGDIYSLAIGMTILETFTSEIPFAGKTDRWVMMHILHEEIPSRPQKVIPARSIDGDKLWAILTKCWSYDPKDRPKARAVWRDMKSITSDNLKEIEGVNEEGSKGESDEKEREDEE</sequence>
<feature type="domain" description="Protein kinase" evidence="2">
    <location>
        <begin position="1"/>
        <end position="173"/>
    </location>
</feature>
<dbReference type="PANTHER" id="PTHR44329">
    <property type="entry name" value="SERINE/THREONINE-PROTEIN KINASE TNNI3K-RELATED"/>
    <property type="match status" value="1"/>
</dbReference>
<evidence type="ECO:0000259" key="2">
    <source>
        <dbReference type="PROSITE" id="PS50011"/>
    </source>
</evidence>
<feature type="region of interest" description="Disordered" evidence="1">
    <location>
        <begin position="177"/>
        <end position="202"/>
    </location>
</feature>
<feature type="non-terminal residue" evidence="3">
    <location>
        <position position="202"/>
    </location>
</feature>